<evidence type="ECO:0000256" key="5">
    <source>
        <dbReference type="ARBA" id="ARBA00022723"/>
    </source>
</evidence>
<dbReference type="GO" id="GO:0046872">
    <property type="term" value="F:metal ion binding"/>
    <property type="evidence" value="ECO:0007669"/>
    <property type="project" value="UniProtKB-KW"/>
</dbReference>
<proteinExistence type="predicted"/>
<comment type="cofactor">
    <cofactor evidence="1">
        <name>heme c</name>
        <dbReference type="ChEBI" id="CHEBI:61717"/>
    </cofactor>
</comment>
<keyword evidence="10" id="KW-1185">Reference proteome</keyword>
<dbReference type="InterPro" id="IPR012286">
    <property type="entry name" value="Tetrahaem_cytochrome"/>
</dbReference>
<reference evidence="9 10" key="1">
    <citation type="submission" date="2019-12" db="EMBL/GenBank/DDBJ databases">
        <title>Microbes associate with the intestines of laboratory mice.</title>
        <authorList>
            <person name="Navarre W."/>
            <person name="Wong E."/>
        </authorList>
    </citation>
    <scope>NUCLEOTIDE SEQUENCE [LARGE SCALE GENOMIC DNA]</scope>
    <source>
        <strain evidence="9 10">NM82_D38</strain>
    </source>
</reference>
<accession>A0A6L6YI14</accession>
<evidence type="ECO:0000259" key="8">
    <source>
        <dbReference type="Pfam" id="PF14537"/>
    </source>
</evidence>
<evidence type="ECO:0000256" key="2">
    <source>
        <dbReference type="ARBA" id="ARBA00004196"/>
    </source>
</evidence>
<dbReference type="EMBL" id="WSRP01000008">
    <property type="protein sequence ID" value="MVX56318.1"/>
    <property type="molecule type" value="Genomic_DNA"/>
</dbReference>
<evidence type="ECO:0000256" key="7">
    <source>
        <dbReference type="ARBA" id="ARBA00023004"/>
    </source>
</evidence>
<dbReference type="SUPFAM" id="SSF48695">
    <property type="entry name" value="Multiheme cytochromes"/>
    <property type="match status" value="1"/>
</dbReference>
<protein>
    <submittedName>
        <fullName evidence="9">Cytochrome c3</fullName>
    </submittedName>
</protein>
<keyword evidence="3" id="KW-0813">Transport</keyword>
<evidence type="ECO:0000256" key="4">
    <source>
        <dbReference type="ARBA" id="ARBA00022617"/>
    </source>
</evidence>
<dbReference type="Gene3D" id="1.10.1130.10">
    <property type="entry name" value="Flavocytochrome C3, Chain A"/>
    <property type="match status" value="1"/>
</dbReference>
<evidence type="ECO:0000256" key="1">
    <source>
        <dbReference type="ARBA" id="ARBA00001926"/>
    </source>
</evidence>
<dbReference type="AlphaFoldDB" id="A0A6L6YI14"/>
<keyword evidence="6" id="KW-0249">Electron transport</keyword>
<keyword evidence="7" id="KW-0408">Iron</keyword>
<gene>
    <name evidence="9" type="ORF">E5987_03740</name>
</gene>
<sequence>MFFASFALAANPPMGADRHVAKGVTCNSCHGEDLKNPKFPDDATCTQCHNKDALAEKTKELPGANPHKAPHNGECINCHLQHEPPENYCAQCHKFDFNVK</sequence>
<evidence type="ECO:0000256" key="3">
    <source>
        <dbReference type="ARBA" id="ARBA00022448"/>
    </source>
</evidence>
<keyword evidence="4" id="KW-0349">Heme</keyword>
<evidence type="ECO:0000313" key="9">
    <source>
        <dbReference type="EMBL" id="MVX56318.1"/>
    </source>
</evidence>
<dbReference type="InterPro" id="IPR036280">
    <property type="entry name" value="Multihaem_cyt_sf"/>
</dbReference>
<dbReference type="Proteomes" id="UP000472580">
    <property type="component" value="Unassembled WGS sequence"/>
</dbReference>
<feature type="domain" description="Tetrahaem cytochrome" evidence="8">
    <location>
        <begin position="19"/>
        <end position="94"/>
    </location>
</feature>
<evidence type="ECO:0000256" key="6">
    <source>
        <dbReference type="ARBA" id="ARBA00022982"/>
    </source>
</evidence>
<dbReference type="OrthoDB" id="5465261at2"/>
<evidence type="ECO:0000313" key="10">
    <source>
        <dbReference type="Proteomes" id="UP000472580"/>
    </source>
</evidence>
<keyword evidence="5" id="KW-0479">Metal-binding</keyword>
<comment type="subcellular location">
    <subcellularLocation>
        <location evidence="2">Cell envelope</location>
    </subcellularLocation>
</comment>
<dbReference type="Pfam" id="PF14537">
    <property type="entry name" value="Cytochrom_c3_2"/>
    <property type="match status" value="1"/>
</dbReference>
<dbReference type="GO" id="GO:0030313">
    <property type="term" value="C:cell envelope"/>
    <property type="evidence" value="ECO:0007669"/>
    <property type="project" value="UniProtKB-SubCell"/>
</dbReference>
<organism evidence="9 10">
    <name type="scientific">Parasutterella muris</name>
    <dbReference type="NCBI Taxonomy" id="2565572"/>
    <lineage>
        <taxon>Bacteria</taxon>
        <taxon>Pseudomonadati</taxon>
        <taxon>Pseudomonadota</taxon>
        <taxon>Betaproteobacteria</taxon>
        <taxon>Burkholderiales</taxon>
        <taxon>Sutterellaceae</taxon>
        <taxon>Parasutterella</taxon>
    </lineage>
</organism>
<comment type="caution">
    <text evidence="9">The sequence shown here is derived from an EMBL/GenBank/DDBJ whole genome shotgun (WGS) entry which is preliminary data.</text>
</comment>
<name>A0A6L6YI14_9BURK</name>